<accession>A0A7X9XUK4</accession>
<organism evidence="2 3">
    <name type="scientific">Corynebacterium xerosis</name>
    <dbReference type="NCBI Taxonomy" id="1725"/>
    <lineage>
        <taxon>Bacteria</taxon>
        <taxon>Bacillati</taxon>
        <taxon>Actinomycetota</taxon>
        <taxon>Actinomycetes</taxon>
        <taxon>Mycobacteriales</taxon>
        <taxon>Corynebacteriaceae</taxon>
        <taxon>Corynebacterium</taxon>
    </lineage>
</organism>
<dbReference type="Gene3D" id="1.10.8.1050">
    <property type="entry name" value="Antitoxin VbhA-like"/>
    <property type="match status" value="1"/>
</dbReference>
<dbReference type="Pfam" id="PF18495">
    <property type="entry name" value="VbhA"/>
    <property type="match status" value="1"/>
</dbReference>
<comment type="caution">
    <text evidence="2">The sequence shown here is derived from an EMBL/GenBank/DDBJ whole genome shotgun (WGS) entry which is preliminary data.</text>
</comment>
<dbReference type="EMBL" id="JABAGA010000009">
    <property type="protein sequence ID" value="NMF10276.1"/>
    <property type="molecule type" value="Genomic_DNA"/>
</dbReference>
<dbReference type="AlphaFoldDB" id="A0A7X9XUK4"/>
<proteinExistence type="predicted"/>
<dbReference type="Proteomes" id="UP000589552">
    <property type="component" value="Unassembled WGS sequence"/>
</dbReference>
<sequence>MTESWRELRARNAINSTEAEGVVLSEETKQIIFAISLGEIDADTVVDEYLAALRSNE</sequence>
<evidence type="ECO:0000313" key="2">
    <source>
        <dbReference type="EMBL" id="NMF10276.1"/>
    </source>
</evidence>
<reference evidence="2 3" key="1">
    <citation type="submission" date="2020-04" db="EMBL/GenBank/DDBJ databases">
        <authorList>
            <person name="Hitch T.C.A."/>
            <person name="Wylensek D."/>
            <person name="Clavel T."/>
        </authorList>
    </citation>
    <scope>NUCLEOTIDE SEQUENCE [LARGE SCALE GENOMIC DNA]</scope>
    <source>
        <strain evidence="2 3">BL-383-APC-2I</strain>
    </source>
</reference>
<gene>
    <name evidence="2" type="ORF">HF852_11825</name>
</gene>
<dbReference type="RefSeq" id="WP_168938410.1">
    <property type="nucleotide sequence ID" value="NZ_JABAGA010000009.1"/>
</dbReference>
<dbReference type="InterPro" id="IPR041535">
    <property type="entry name" value="VbhA"/>
</dbReference>
<name>A0A7X9XUK4_9CORY</name>
<protein>
    <recommendedName>
        <fullName evidence="1">Antitoxin VbhA domain-containing protein</fullName>
    </recommendedName>
</protein>
<feature type="domain" description="Antitoxin VbhA" evidence="1">
    <location>
        <begin position="8"/>
        <end position="51"/>
    </location>
</feature>
<evidence type="ECO:0000313" key="3">
    <source>
        <dbReference type="Proteomes" id="UP000589552"/>
    </source>
</evidence>
<dbReference type="InterPro" id="IPR043038">
    <property type="entry name" value="VbhA_sf"/>
</dbReference>
<evidence type="ECO:0000259" key="1">
    <source>
        <dbReference type="Pfam" id="PF18495"/>
    </source>
</evidence>